<feature type="non-terminal residue" evidence="1">
    <location>
        <position position="1"/>
    </location>
</feature>
<organism evidence="1 2">
    <name type="scientific">Aspergillus wentii DTO 134E9</name>
    <dbReference type="NCBI Taxonomy" id="1073089"/>
    <lineage>
        <taxon>Eukaryota</taxon>
        <taxon>Fungi</taxon>
        <taxon>Dikarya</taxon>
        <taxon>Ascomycota</taxon>
        <taxon>Pezizomycotina</taxon>
        <taxon>Eurotiomycetes</taxon>
        <taxon>Eurotiomycetidae</taxon>
        <taxon>Eurotiales</taxon>
        <taxon>Aspergillaceae</taxon>
        <taxon>Aspergillus</taxon>
        <taxon>Aspergillus subgen. Cremei</taxon>
    </lineage>
</organism>
<dbReference type="AlphaFoldDB" id="A0A1L9RET6"/>
<feature type="non-terminal residue" evidence="1">
    <location>
        <position position="176"/>
    </location>
</feature>
<dbReference type="VEuPathDB" id="FungiDB:ASPWEDRAFT_97292"/>
<proteinExistence type="predicted"/>
<evidence type="ECO:0000313" key="2">
    <source>
        <dbReference type="Proteomes" id="UP000184383"/>
    </source>
</evidence>
<dbReference type="EMBL" id="KV878214">
    <property type="protein sequence ID" value="OJJ33388.1"/>
    <property type="molecule type" value="Genomic_DNA"/>
</dbReference>
<dbReference type="GeneID" id="63755470"/>
<sequence>ICDMRRAATEAKRSHDHKAKWAYGGRGPQGCRPYSRSGAVTRPAMPESHYMTMSRAIRRVNQHNLDHLAHDAKTALRYDIREELDNGPSDSSSDEEVNEPAAVKVLESLQDDDATMSYEVSGQTILSDAVTKALEKYETKETEKLVKEYEIVSHESEMGGGYLADDDFELVDRVHL</sequence>
<accession>A0A1L9RET6</accession>
<name>A0A1L9RET6_ASPWE</name>
<dbReference type="OrthoDB" id="5153521at2759"/>
<dbReference type="Proteomes" id="UP000184383">
    <property type="component" value="Unassembled WGS sequence"/>
</dbReference>
<reference evidence="2" key="1">
    <citation type="journal article" date="2017" name="Genome Biol.">
        <title>Comparative genomics reveals high biological diversity and specific adaptations in the industrially and medically important fungal genus Aspergillus.</title>
        <authorList>
            <person name="de Vries R.P."/>
            <person name="Riley R."/>
            <person name="Wiebenga A."/>
            <person name="Aguilar-Osorio G."/>
            <person name="Amillis S."/>
            <person name="Uchima C.A."/>
            <person name="Anderluh G."/>
            <person name="Asadollahi M."/>
            <person name="Askin M."/>
            <person name="Barry K."/>
            <person name="Battaglia E."/>
            <person name="Bayram O."/>
            <person name="Benocci T."/>
            <person name="Braus-Stromeyer S.A."/>
            <person name="Caldana C."/>
            <person name="Canovas D."/>
            <person name="Cerqueira G.C."/>
            <person name="Chen F."/>
            <person name="Chen W."/>
            <person name="Choi C."/>
            <person name="Clum A."/>
            <person name="Dos Santos R.A."/>
            <person name="Damasio A.R."/>
            <person name="Diallinas G."/>
            <person name="Emri T."/>
            <person name="Fekete E."/>
            <person name="Flipphi M."/>
            <person name="Freyberg S."/>
            <person name="Gallo A."/>
            <person name="Gournas C."/>
            <person name="Habgood R."/>
            <person name="Hainaut M."/>
            <person name="Harispe M.L."/>
            <person name="Henrissat B."/>
            <person name="Hilden K.S."/>
            <person name="Hope R."/>
            <person name="Hossain A."/>
            <person name="Karabika E."/>
            <person name="Karaffa L."/>
            <person name="Karanyi Z."/>
            <person name="Krasevec N."/>
            <person name="Kuo A."/>
            <person name="Kusch H."/>
            <person name="LaButti K."/>
            <person name="Lagendijk E.L."/>
            <person name="Lapidus A."/>
            <person name="Levasseur A."/>
            <person name="Lindquist E."/>
            <person name="Lipzen A."/>
            <person name="Logrieco A.F."/>
            <person name="MacCabe A."/>
            <person name="Maekelae M.R."/>
            <person name="Malavazi I."/>
            <person name="Melin P."/>
            <person name="Meyer V."/>
            <person name="Mielnichuk N."/>
            <person name="Miskei M."/>
            <person name="Molnar A.P."/>
            <person name="Mule G."/>
            <person name="Ngan C.Y."/>
            <person name="Orejas M."/>
            <person name="Orosz E."/>
            <person name="Ouedraogo J.P."/>
            <person name="Overkamp K.M."/>
            <person name="Park H.-S."/>
            <person name="Perrone G."/>
            <person name="Piumi F."/>
            <person name="Punt P.J."/>
            <person name="Ram A.F."/>
            <person name="Ramon A."/>
            <person name="Rauscher S."/>
            <person name="Record E."/>
            <person name="Riano-Pachon D.M."/>
            <person name="Robert V."/>
            <person name="Roehrig J."/>
            <person name="Ruller R."/>
            <person name="Salamov A."/>
            <person name="Salih N.S."/>
            <person name="Samson R.A."/>
            <person name="Sandor E."/>
            <person name="Sanguinetti M."/>
            <person name="Schuetze T."/>
            <person name="Sepcic K."/>
            <person name="Shelest E."/>
            <person name="Sherlock G."/>
            <person name="Sophianopoulou V."/>
            <person name="Squina F.M."/>
            <person name="Sun H."/>
            <person name="Susca A."/>
            <person name="Todd R.B."/>
            <person name="Tsang A."/>
            <person name="Unkles S.E."/>
            <person name="van de Wiele N."/>
            <person name="van Rossen-Uffink D."/>
            <person name="Oliveira J.V."/>
            <person name="Vesth T.C."/>
            <person name="Visser J."/>
            <person name="Yu J.-H."/>
            <person name="Zhou M."/>
            <person name="Andersen M.R."/>
            <person name="Archer D.B."/>
            <person name="Baker S.E."/>
            <person name="Benoit I."/>
            <person name="Brakhage A.A."/>
            <person name="Braus G.H."/>
            <person name="Fischer R."/>
            <person name="Frisvad J.C."/>
            <person name="Goldman G.H."/>
            <person name="Houbraken J."/>
            <person name="Oakley B."/>
            <person name="Pocsi I."/>
            <person name="Scazzocchio C."/>
            <person name="Seiboth B."/>
            <person name="vanKuyk P.A."/>
            <person name="Wortman J."/>
            <person name="Dyer P.S."/>
            <person name="Grigoriev I.V."/>
        </authorList>
    </citation>
    <scope>NUCLEOTIDE SEQUENCE [LARGE SCALE GENOMIC DNA]</scope>
    <source>
        <strain evidence="2">DTO 134E9</strain>
    </source>
</reference>
<keyword evidence="2" id="KW-1185">Reference proteome</keyword>
<dbReference type="RefSeq" id="XP_040687065.1">
    <property type="nucleotide sequence ID" value="XM_040839622.1"/>
</dbReference>
<gene>
    <name evidence="1" type="ORF">ASPWEDRAFT_97292</name>
</gene>
<protein>
    <submittedName>
        <fullName evidence="1">Uncharacterized protein</fullName>
    </submittedName>
</protein>
<evidence type="ECO:0000313" key="1">
    <source>
        <dbReference type="EMBL" id="OJJ33388.1"/>
    </source>
</evidence>